<dbReference type="RefSeq" id="WP_155715659.1">
    <property type="nucleotide sequence ID" value="NZ_VVIQ01000003.1"/>
</dbReference>
<feature type="transmembrane region" description="Helical" evidence="7">
    <location>
        <begin position="71"/>
        <end position="91"/>
    </location>
</feature>
<keyword evidence="4 7" id="KW-0812">Transmembrane</keyword>
<evidence type="ECO:0000256" key="1">
    <source>
        <dbReference type="ARBA" id="ARBA00004651"/>
    </source>
</evidence>
<evidence type="ECO:0000256" key="7">
    <source>
        <dbReference type="SAM" id="Phobius"/>
    </source>
</evidence>
<keyword evidence="3 9" id="KW-0808">Transferase</keyword>
<dbReference type="InterPro" id="IPR058130">
    <property type="entry name" value="PEA_transf_C"/>
</dbReference>
<dbReference type="CDD" id="cd16017">
    <property type="entry name" value="LptA"/>
    <property type="match status" value="1"/>
</dbReference>
<evidence type="ECO:0000313" key="9">
    <source>
        <dbReference type="EMBL" id="MUL27588.1"/>
    </source>
</evidence>
<dbReference type="InterPro" id="IPR040423">
    <property type="entry name" value="PEA_transferase"/>
</dbReference>
<feature type="transmembrane region" description="Helical" evidence="7">
    <location>
        <begin position="43"/>
        <end position="64"/>
    </location>
</feature>
<sequence>MNLIRKIRNYISSCRWVVPITTQWPLFISYIVLIGWSSITQNIYARAFVIYLHAYIATVIVTWTKRSWVKVLIYIVAFILFFINASLKVNYDLEISPSVLMLLAETNAEESSEFLHSLLHTSTAWVIPALTVVFVVLVVIAEKKRSKGTLYLERKRPFRILSVFSGIMLTVGVIGSYCYIGLFQCKNPDDVSVWNLHMSYPSDALTRVVVALYDSHLAKKEMEGTALLAENVKSTKSDVEAKDSLNIVFVIGESYIKDHASVYGYGLNTTPFLLHEKKAGRLVAFTNAVSPYNFTTKVMRNLISTNSLEDGVRWSECPPLTAVFKRAGYFVSMYDNQRTFAFGATFTFALNSYLYAPRVLKVCYDRTNNNSFEYDGQLVNRYKRDFQEQHSHALTIFHLMGQHIEAVKRYPADRQFNHFSADSIRRKEPWMTEEMRKSIAEYDNATLYNDYVMKQIISLYAHRNAVVIYVSDHGEEVYDYRASAGRKGSDDLKNMLYYQYSVPMIAWFSDVFKKKYPNKVQQIKASISKPFMTDDICQMLFDLGGLTSSPYYSAKHDILSKDYVCGKRIVNDKYNYDNIVRP</sequence>
<reference evidence="9 10" key="1">
    <citation type="submission" date="2019-09" db="EMBL/GenBank/DDBJ databases">
        <title>Prevotella A2879 sp. nov., isolated from an abscess of a patient.</title>
        <authorList>
            <person name="Buhl M."/>
            <person name="Oberhettinger P."/>
        </authorList>
    </citation>
    <scope>NUCLEOTIDE SEQUENCE [LARGE SCALE GENOMIC DNA]</scope>
    <source>
        <strain evidence="9 10">A2879</strain>
    </source>
</reference>
<dbReference type="InterPro" id="IPR000917">
    <property type="entry name" value="Sulfatase_N"/>
</dbReference>
<proteinExistence type="predicted"/>
<evidence type="ECO:0000259" key="8">
    <source>
        <dbReference type="Pfam" id="PF00884"/>
    </source>
</evidence>
<feature type="transmembrane region" description="Helical" evidence="7">
    <location>
        <begin position="16"/>
        <end position="37"/>
    </location>
</feature>
<dbReference type="InterPro" id="IPR017850">
    <property type="entry name" value="Alkaline_phosphatase_core_sf"/>
</dbReference>
<feature type="transmembrane region" description="Helical" evidence="7">
    <location>
        <begin position="122"/>
        <end position="140"/>
    </location>
</feature>
<dbReference type="Pfam" id="PF00884">
    <property type="entry name" value="Sulfatase"/>
    <property type="match status" value="1"/>
</dbReference>
<dbReference type="GO" id="GO:0016776">
    <property type="term" value="F:phosphotransferase activity, phosphate group as acceptor"/>
    <property type="evidence" value="ECO:0007669"/>
    <property type="project" value="TreeGrafter"/>
</dbReference>
<dbReference type="EMBL" id="VVIQ01000003">
    <property type="protein sequence ID" value="MUL27588.1"/>
    <property type="molecule type" value="Genomic_DNA"/>
</dbReference>
<feature type="transmembrane region" description="Helical" evidence="7">
    <location>
        <begin position="160"/>
        <end position="182"/>
    </location>
</feature>
<keyword evidence="10" id="KW-1185">Reference proteome</keyword>
<keyword evidence="5 7" id="KW-1133">Transmembrane helix</keyword>
<dbReference type="AlphaFoldDB" id="A0A7C9HDP5"/>
<keyword evidence="2" id="KW-1003">Cell membrane</keyword>
<dbReference type="PANTHER" id="PTHR30443">
    <property type="entry name" value="INNER MEMBRANE PROTEIN"/>
    <property type="match status" value="1"/>
</dbReference>
<dbReference type="Proteomes" id="UP000482295">
    <property type="component" value="Unassembled WGS sequence"/>
</dbReference>
<dbReference type="SUPFAM" id="SSF53649">
    <property type="entry name" value="Alkaline phosphatase-like"/>
    <property type="match status" value="1"/>
</dbReference>
<gene>
    <name evidence="9" type="ORF">F0475_04560</name>
</gene>
<evidence type="ECO:0000313" key="10">
    <source>
        <dbReference type="Proteomes" id="UP000482295"/>
    </source>
</evidence>
<dbReference type="GO" id="GO:0005886">
    <property type="term" value="C:plasma membrane"/>
    <property type="evidence" value="ECO:0007669"/>
    <property type="project" value="UniProtKB-SubCell"/>
</dbReference>
<accession>A0A7C9HDP5</accession>
<dbReference type="Gene3D" id="3.40.720.10">
    <property type="entry name" value="Alkaline Phosphatase, subunit A"/>
    <property type="match status" value="1"/>
</dbReference>
<name>A0A7C9HDP5_9BACT</name>
<protein>
    <submittedName>
        <fullName evidence="9">Phosphoethanolamine transferase</fullName>
    </submittedName>
</protein>
<evidence type="ECO:0000256" key="4">
    <source>
        <dbReference type="ARBA" id="ARBA00022692"/>
    </source>
</evidence>
<evidence type="ECO:0000256" key="2">
    <source>
        <dbReference type="ARBA" id="ARBA00022475"/>
    </source>
</evidence>
<comment type="caution">
    <text evidence="9">The sequence shown here is derived from an EMBL/GenBank/DDBJ whole genome shotgun (WGS) entry which is preliminary data.</text>
</comment>
<organism evidence="9 10">
    <name type="scientific">Prevotella vespertina</name>
    <dbReference type="NCBI Taxonomy" id="2608404"/>
    <lineage>
        <taxon>Bacteria</taxon>
        <taxon>Pseudomonadati</taxon>
        <taxon>Bacteroidota</taxon>
        <taxon>Bacteroidia</taxon>
        <taxon>Bacteroidales</taxon>
        <taxon>Prevotellaceae</taxon>
        <taxon>Prevotella</taxon>
    </lineage>
</organism>
<comment type="subcellular location">
    <subcellularLocation>
        <location evidence="1">Cell membrane</location>
        <topology evidence="1">Multi-pass membrane protein</topology>
    </subcellularLocation>
</comment>
<dbReference type="GO" id="GO:0009244">
    <property type="term" value="P:lipopolysaccharide core region biosynthetic process"/>
    <property type="evidence" value="ECO:0007669"/>
    <property type="project" value="TreeGrafter"/>
</dbReference>
<feature type="domain" description="Sulfatase N-terminal" evidence="8">
    <location>
        <begin position="246"/>
        <end position="540"/>
    </location>
</feature>
<dbReference type="PANTHER" id="PTHR30443:SF2">
    <property type="entry name" value="PHOSPHOETHANOLAMINE TRANSFERASE EPTC"/>
    <property type="match status" value="1"/>
</dbReference>
<keyword evidence="6 7" id="KW-0472">Membrane</keyword>
<evidence type="ECO:0000256" key="5">
    <source>
        <dbReference type="ARBA" id="ARBA00022989"/>
    </source>
</evidence>
<evidence type="ECO:0000256" key="3">
    <source>
        <dbReference type="ARBA" id="ARBA00022679"/>
    </source>
</evidence>
<evidence type="ECO:0000256" key="6">
    <source>
        <dbReference type="ARBA" id="ARBA00023136"/>
    </source>
</evidence>